<feature type="transmembrane region" description="Helical" evidence="2">
    <location>
        <begin position="352"/>
        <end position="373"/>
    </location>
</feature>
<accession>A0A3Q3ELR1</accession>
<evidence type="ECO:0000313" key="6">
    <source>
        <dbReference type="Proteomes" id="UP000261660"/>
    </source>
</evidence>
<sequence length="543" mass="59828">MGVTAVLSVNMVTAIMLLTVFSLSEASDDCRTSWSGLFITTPKKMEALSGTCLKIPCSFSVKEEREFDNTRETFGIWHKEDKETYDPKNVVFNSDGTVNKFQMKITGNLRTKNCTTLIYNMKTTYKGLYYFRIMNWPFMANAICDPLQIKVKDSPPSPKLIISGDLKEKESVTITCSASTPCPLSPPKLTWNLKQDSLNNMEENPDKTFMTKIQEQITLTDKHDGYNITCSATYPVNEGKEVKTAEDTQTLRVSYSPKNTSASISPSGLVSAGIHVNLTCSSRANPPVSSFTWFKISRDGPMIVSEGEFYSFNATEGGVYYCVAMNDLSNQTSPQIHLSVAEKPVDAPLSPLWGSAFGIIVVVVCLAVCIWWLKRKHQTPQQNPSQGDGVLATYQAPNETEETIHYGEINFSVRGPEQLSVSVQDSGQQQDTLYAQVKVSKPASSRTQPADGPEDIYAQKGTGTSNRAPISTLPLRPLVSTAPSTGSQPIMLFLAASSSLSLPQRLKIHSNTRAFSPNPGQRKEPDAGSFLNQLTWKILESTR</sequence>
<feature type="domain" description="Ig-like" evidence="4">
    <location>
        <begin position="158"/>
        <end position="254"/>
    </location>
</feature>
<feature type="region of interest" description="Disordered" evidence="1">
    <location>
        <begin position="438"/>
        <end position="471"/>
    </location>
</feature>
<dbReference type="Pfam" id="PF13895">
    <property type="entry name" value="Ig_2"/>
    <property type="match status" value="1"/>
</dbReference>
<feature type="domain" description="Ig-like" evidence="4">
    <location>
        <begin position="257"/>
        <end position="339"/>
    </location>
</feature>
<keyword evidence="3" id="KW-0732">Signal</keyword>
<feature type="chain" id="PRO_5018691781" description="Ig-like domain-containing protein" evidence="3">
    <location>
        <begin position="27"/>
        <end position="543"/>
    </location>
</feature>
<reference evidence="5" key="2">
    <citation type="submission" date="2025-09" db="UniProtKB">
        <authorList>
            <consortium name="Ensembl"/>
        </authorList>
    </citation>
    <scope>IDENTIFICATION</scope>
</reference>
<keyword evidence="2" id="KW-0472">Membrane</keyword>
<proteinExistence type="predicted"/>
<name>A0A3Q3ELR1_9LABR</name>
<dbReference type="PROSITE" id="PS50835">
    <property type="entry name" value="IG_LIKE"/>
    <property type="match status" value="2"/>
</dbReference>
<dbReference type="SUPFAM" id="SSF48726">
    <property type="entry name" value="Immunoglobulin"/>
    <property type="match status" value="3"/>
</dbReference>
<dbReference type="InterPro" id="IPR007110">
    <property type="entry name" value="Ig-like_dom"/>
</dbReference>
<evidence type="ECO:0000256" key="2">
    <source>
        <dbReference type="SAM" id="Phobius"/>
    </source>
</evidence>
<dbReference type="Gene3D" id="2.60.40.10">
    <property type="entry name" value="Immunoglobulins"/>
    <property type="match status" value="3"/>
</dbReference>
<dbReference type="InterPro" id="IPR036179">
    <property type="entry name" value="Ig-like_dom_sf"/>
</dbReference>
<dbReference type="Proteomes" id="UP000261660">
    <property type="component" value="Unplaced"/>
</dbReference>
<feature type="signal peptide" evidence="3">
    <location>
        <begin position="1"/>
        <end position="26"/>
    </location>
</feature>
<evidence type="ECO:0000256" key="3">
    <source>
        <dbReference type="SAM" id="SignalP"/>
    </source>
</evidence>
<keyword evidence="6" id="KW-1185">Reference proteome</keyword>
<dbReference type="PANTHER" id="PTHR46484:SF8">
    <property type="entry name" value="B-CELL RECEPTOR CD22-LIKE-RELATED"/>
    <property type="match status" value="1"/>
</dbReference>
<evidence type="ECO:0000256" key="1">
    <source>
        <dbReference type="SAM" id="MobiDB-lite"/>
    </source>
</evidence>
<dbReference type="Ensembl" id="ENSLBET00000008826.1">
    <property type="protein sequence ID" value="ENSLBEP00000008403.1"/>
    <property type="gene ID" value="ENSLBEG00000006487.1"/>
</dbReference>
<dbReference type="AlphaFoldDB" id="A0A3Q3ELR1"/>
<dbReference type="InParanoid" id="A0A3Q3ELR1"/>
<dbReference type="InterPro" id="IPR013783">
    <property type="entry name" value="Ig-like_fold"/>
</dbReference>
<evidence type="ECO:0000313" key="5">
    <source>
        <dbReference type="Ensembl" id="ENSLBEP00000008403.1"/>
    </source>
</evidence>
<dbReference type="InterPro" id="IPR003599">
    <property type="entry name" value="Ig_sub"/>
</dbReference>
<dbReference type="PANTHER" id="PTHR46484">
    <property type="entry name" value="SI:CH211-171H4.5-RELATED"/>
    <property type="match status" value="1"/>
</dbReference>
<dbReference type="GeneTree" id="ENSGT01150000286924"/>
<evidence type="ECO:0000259" key="4">
    <source>
        <dbReference type="PROSITE" id="PS50835"/>
    </source>
</evidence>
<organism evidence="5 6">
    <name type="scientific">Labrus bergylta</name>
    <name type="common">ballan wrasse</name>
    <dbReference type="NCBI Taxonomy" id="56723"/>
    <lineage>
        <taxon>Eukaryota</taxon>
        <taxon>Metazoa</taxon>
        <taxon>Chordata</taxon>
        <taxon>Craniata</taxon>
        <taxon>Vertebrata</taxon>
        <taxon>Euteleostomi</taxon>
        <taxon>Actinopterygii</taxon>
        <taxon>Neopterygii</taxon>
        <taxon>Teleostei</taxon>
        <taxon>Neoteleostei</taxon>
        <taxon>Acanthomorphata</taxon>
        <taxon>Eupercaria</taxon>
        <taxon>Labriformes</taxon>
        <taxon>Labridae</taxon>
        <taxon>Labrus</taxon>
    </lineage>
</organism>
<protein>
    <recommendedName>
        <fullName evidence="4">Ig-like domain-containing protein</fullName>
    </recommendedName>
</protein>
<dbReference type="SMART" id="SM00409">
    <property type="entry name" value="IG"/>
    <property type="match status" value="3"/>
</dbReference>
<reference evidence="5" key="1">
    <citation type="submission" date="2025-08" db="UniProtKB">
        <authorList>
            <consortium name="Ensembl"/>
        </authorList>
    </citation>
    <scope>IDENTIFICATION</scope>
</reference>
<dbReference type="STRING" id="56723.ENSLBEP00000008403"/>
<keyword evidence="2" id="KW-0812">Transmembrane</keyword>
<keyword evidence="2" id="KW-1133">Transmembrane helix</keyword>